<dbReference type="InterPro" id="IPR013830">
    <property type="entry name" value="SGNH_hydro"/>
</dbReference>
<dbReference type="STRING" id="360807.ERS852392_03030"/>
<keyword evidence="3" id="KW-1185">Reference proteome</keyword>
<dbReference type="GO" id="GO:0016787">
    <property type="term" value="F:hydrolase activity"/>
    <property type="evidence" value="ECO:0007669"/>
    <property type="project" value="UniProtKB-KW"/>
</dbReference>
<dbReference type="InterPro" id="IPR036514">
    <property type="entry name" value="SGNH_hydro_sf"/>
</dbReference>
<accession>A0A0M6WZH5</accession>
<evidence type="ECO:0000313" key="2">
    <source>
        <dbReference type="EMBL" id="CRL42898.1"/>
    </source>
</evidence>
<name>A0A0M6WZH5_9FIRM</name>
<evidence type="ECO:0000259" key="1">
    <source>
        <dbReference type="Pfam" id="PF13472"/>
    </source>
</evidence>
<proteinExistence type="predicted"/>
<reference evidence="3" key="1">
    <citation type="submission" date="2015-05" db="EMBL/GenBank/DDBJ databases">
        <authorList>
            <consortium name="Pathogen Informatics"/>
        </authorList>
    </citation>
    <scope>NUCLEOTIDE SEQUENCE [LARGE SCALE GENOMIC DNA]</scope>
    <source>
        <strain evidence="3">L1-83</strain>
    </source>
</reference>
<dbReference type="RefSeq" id="WP_055040417.1">
    <property type="nucleotide sequence ID" value="NZ_CVRS01000110.1"/>
</dbReference>
<dbReference type="AlphaFoldDB" id="A0A0M6WZH5"/>
<dbReference type="Gene3D" id="3.40.50.1110">
    <property type="entry name" value="SGNH hydrolase"/>
    <property type="match status" value="1"/>
</dbReference>
<protein>
    <submittedName>
        <fullName evidence="2">GDSL-family lipase/acylhydrolase</fullName>
    </submittedName>
</protein>
<organism evidence="2 3">
    <name type="scientific">Roseburia inulinivorans</name>
    <dbReference type="NCBI Taxonomy" id="360807"/>
    <lineage>
        <taxon>Bacteria</taxon>
        <taxon>Bacillati</taxon>
        <taxon>Bacillota</taxon>
        <taxon>Clostridia</taxon>
        <taxon>Lachnospirales</taxon>
        <taxon>Lachnospiraceae</taxon>
        <taxon>Roseburia</taxon>
    </lineage>
</organism>
<dbReference type="Proteomes" id="UP000049828">
    <property type="component" value="Unassembled WGS sequence"/>
</dbReference>
<feature type="domain" description="SGNH hydrolase-type esterase" evidence="1">
    <location>
        <begin position="129"/>
        <end position="291"/>
    </location>
</feature>
<dbReference type="Pfam" id="PF13472">
    <property type="entry name" value="Lipase_GDSL_2"/>
    <property type="match status" value="1"/>
</dbReference>
<gene>
    <name evidence="2" type="ORF">RIL183_33021</name>
</gene>
<dbReference type="SUPFAM" id="SSF52266">
    <property type="entry name" value="SGNH hydrolase"/>
    <property type="match status" value="1"/>
</dbReference>
<keyword evidence="2" id="KW-0378">Hydrolase</keyword>
<dbReference type="OrthoDB" id="1650541at2"/>
<sequence length="308" mass="34904">MKKIRYCKITILILAGWAILSAIGFLGKDTIYSRYTVDPVKTPYFVLVMQGIHDGIYPWSSDHESLWDKWEHLAELRRDEEQISATESTEPAAVGTESMAETEKVAETEQEEVRSFHAVDAGYFSDAVFIGDSRTVGLHDYGGLDDSTFYATVGMNVYNLWTEKFCEVDGEKVTLEEALKAKKYGKIYFQIGINEMGRGTLDGFMTAYEDSVEKFRELQPDAVIFVQGIMKVAKEKSDKDPIFNNVGIEQRNERIAALADGKNIFYLDMNEVVCDEEGNLKSSLTFDDIHLYGSKYGIWVDYLKENGI</sequence>
<dbReference type="EMBL" id="CVRS01000110">
    <property type="protein sequence ID" value="CRL42898.1"/>
    <property type="molecule type" value="Genomic_DNA"/>
</dbReference>
<evidence type="ECO:0000313" key="3">
    <source>
        <dbReference type="Proteomes" id="UP000049828"/>
    </source>
</evidence>